<dbReference type="Proteomes" id="UP000001542">
    <property type="component" value="Unassembled WGS sequence"/>
</dbReference>
<dbReference type="VEuPathDB" id="TrichDB:TVAGG3_0113420"/>
<evidence type="ECO:0000313" key="5">
    <source>
        <dbReference type="Proteomes" id="UP000001542"/>
    </source>
</evidence>
<evidence type="ECO:0000259" key="3">
    <source>
        <dbReference type="Pfam" id="PF13359"/>
    </source>
</evidence>
<name>A2G682_TRIV3</name>
<proteinExistence type="predicted"/>
<evidence type="ECO:0000313" key="4">
    <source>
        <dbReference type="EMBL" id="EAX87335.1"/>
    </source>
</evidence>
<dbReference type="VEuPathDB" id="TrichDB:TVAG_TEG_DS114469_1_1"/>
<evidence type="ECO:0000256" key="2">
    <source>
        <dbReference type="ARBA" id="ARBA00022723"/>
    </source>
</evidence>
<keyword evidence="2" id="KW-0479">Metal-binding</keyword>
<reference evidence="4" key="1">
    <citation type="submission" date="2006-10" db="EMBL/GenBank/DDBJ databases">
        <authorList>
            <person name="Amadeo P."/>
            <person name="Zhao Q."/>
            <person name="Wortman J."/>
            <person name="Fraser-Liggett C."/>
            <person name="Carlton J."/>
        </authorList>
    </citation>
    <scope>NUCLEOTIDE SEQUENCE</scope>
    <source>
        <strain evidence="4">G3</strain>
    </source>
</reference>
<protein>
    <recommendedName>
        <fullName evidence="3">DDE Tnp4 domain-containing protein</fullName>
    </recommendedName>
</protein>
<dbReference type="InParanoid" id="A2G682"/>
<organism evidence="4 5">
    <name type="scientific">Trichomonas vaginalis (strain ATCC PRA-98 / G3)</name>
    <dbReference type="NCBI Taxonomy" id="412133"/>
    <lineage>
        <taxon>Eukaryota</taxon>
        <taxon>Metamonada</taxon>
        <taxon>Parabasalia</taxon>
        <taxon>Trichomonadida</taxon>
        <taxon>Trichomonadidae</taxon>
        <taxon>Trichomonas</taxon>
    </lineage>
</organism>
<dbReference type="GO" id="GO:0046872">
    <property type="term" value="F:metal ion binding"/>
    <property type="evidence" value="ECO:0007669"/>
    <property type="project" value="UniProtKB-KW"/>
</dbReference>
<dbReference type="KEGG" id="tva:4744985"/>
<feature type="domain" description="DDE Tnp4" evidence="3">
    <location>
        <begin position="37"/>
        <end position="201"/>
    </location>
</feature>
<reference evidence="4" key="2">
    <citation type="journal article" date="2007" name="Science">
        <title>Draft genome sequence of the sexually transmitted pathogen Trichomonas vaginalis.</title>
        <authorList>
            <person name="Carlton J.M."/>
            <person name="Hirt R.P."/>
            <person name="Silva J.C."/>
            <person name="Delcher A.L."/>
            <person name="Schatz M."/>
            <person name="Zhao Q."/>
            <person name="Wortman J.R."/>
            <person name="Bidwell S.L."/>
            <person name="Alsmark U.C.M."/>
            <person name="Besteiro S."/>
            <person name="Sicheritz-Ponten T."/>
            <person name="Noel C.J."/>
            <person name="Dacks J.B."/>
            <person name="Foster P.G."/>
            <person name="Simillion C."/>
            <person name="Van de Peer Y."/>
            <person name="Miranda-Saavedra D."/>
            <person name="Barton G.J."/>
            <person name="Westrop G.D."/>
            <person name="Mueller S."/>
            <person name="Dessi D."/>
            <person name="Fiori P.L."/>
            <person name="Ren Q."/>
            <person name="Paulsen I."/>
            <person name="Zhang H."/>
            <person name="Bastida-Corcuera F.D."/>
            <person name="Simoes-Barbosa A."/>
            <person name="Brown M.T."/>
            <person name="Hayes R.D."/>
            <person name="Mukherjee M."/>
            <person name="Okumura C.Y."/>
            <person name="Schneider R."/>
            <person name="Smith A.J."/>
            <person name="Vanacova S."/>
            <person name="Villalvazo M."/>
            <person name="Haas B.J."/>
            <person name="Pertea M."/>
            <person name="Feldblyum T.V."/>
            <person name="Utterback T.R."/>
            <person name="Shu C.L."/>
            <person name="Osoegawa K."/>
            <person name="de Jong P.J."/>
            <person name="Hrdy I."/>
            <person name="Horvathova L."/>
            <person name="Zubacova Z."/>
            <person name="Dolezal P."/>
            <person name="Malik S.B."/>
            <person name="Logsdon J.M. Jr."/>
            <person name="Henze K."/>
            <person name="Gupta A."/>
            <person name="Wang C.C."/>
            <person name="Dunne R.L."/>
            <person name="Upcroft J.A."/>
            <person name="Upcroft P."/>
            <person name="White O."/>
            <person name="Salzberg S.L."/>
            <person name="Tang P."/>
            <person name="Chiu C.-H."/>
            <person name="Lee Y.-S."/>
            <person name="Embley T.M."/>
            <person name="Coombs G.H."/>
            <person name="Mottram J.C."/>
            <person name="Tachezy J."/>
            <person name="Fraser-Liggett C.M."/>
            <person name="Johnson P.J."/>
        </authorList>
    </citation>
    <scope>NUCLEOTIDE SEQUENCE [LARGE SCALE GENOMIC DNA]</scope>
    <source>
        <strain evidence="4">G3</strain>
    </source>
</reference>
<dbReference type="OrthoDB" id="125364at2759"/>
<dbReference type="Pfam" id="PF13359">
    <property type="entry name" value="DDE_Tnp_4"/>
    <property type="match status" value="1"/>
</dbReference>
<accession>A2G682</accession>
<keyword evidence="5" id="KW-1185">Reference proteome</keyword>
<dbReference type="RefSeq" id="XP_001300265.1">
    <property type="nucleotide sequence ID" value="XM_001300264.1"/>
</dbReference>
<dbReference type="eggNOG" id="ENOG502RYHR">
    <property type="taxonomic scope" value="Eukaryota"/>
</dbReference>
<gene>
    <name evidence="4" type="ORF">TVAG_485520</name>
</gene>
<evidence type="ECO:0000256" key="1">
    <source>
        <dbReference type="ARBA" id="ARBA00001968"/>
    </source>
</evidence>
<dbReference type="InterPro" id="IPR027806">
    <property type="entry name" value="HARBI1_dom"/>
</dbReference>
<comment type="cofactor">
    <cofactor evidence="1">
        <name>a divalent metal cation</name>
        <dbReference type="ChEBI" id="CHEBI:60240"/>
    </cofactor>
</comment>
<dbReference type="EMBL" id="DS114469">
    <property type="protein sequence ID" value="EAX87335.1"/>
    <property type="molecule type" value="Genomic_DNA"/>
</dbReference>
<sequence>MAIHQPLRDALITWETVQSRIARRIVIQDFPLLLGIVDATCQKIEIPSDQQQYFDGKHKCHTLKVSCFVSPQEFLMHRSVSEPGSIHDLTLCRQSGLIERITAEANAYERVLGGKPVVLGDLGYLGLANDYPQSIIPHKRPKNGDLTEQQKSDNHVHSKHCIIVENYFGRMKTLWSIMHQVYRLDLSTYDRVFDLWAALTNFISGLGIH</sequence>
<dbReference type="AlphaFoldDB" id="A2G682"/>
<dbReference type="OMA" id="NAHVFRI"/>